<dbReference type="CDD" id="cd19769">
    <property type="entry name" value="Bbox2_TRIM16-like"/>
    <property type="match status" value="1"/>
</dbReference>
<organism evidence="7 8">
    <name type="scientific">Pygocentrus nattereri</name>
    <name type="common">Red-bellied piranha</name>
    <dbReference type="NCBI Taxonomy" id="42514"/>
    <lineage>
        <taxon>Eukaryota</taxon>
        <taxon>Metazoa</taxon>
        <taxon>Chordata</taxon>
        <taxon>Craniata</taxon>
        <taxon>Vertebrata</taxon>
        <taxon>Euteleostomi</taxon>
        <taxon>Actinopterygii</taxon>
        <taxon>Neopterygii</taxon>
        <taxon>Teleostei</taxon>
        <taxon>Ostariophysi</taxon>
        <taxon>Characiformes</taxon>
        <taxon>Characoidei</taxon>
        <taxon>Pygocentrus</taxon>
    </lineage>
</organism>
<protein>
    <recommendedName>
        <fullName evidence="9">B30.2/SPRY domain-containing protein</fullName>
    </recommendedName>
</protein>
<dbReference type="InterPro" id="IPR003877">
    <property type="entry name" value="SPRY_dom"/>
</dbReference>
<dbReference type="Pfam" id="PF13765">
    <property type="entry name" value="PRY"/>
    <property type="match status" value="1"/>
</dbReference>
<sequence length="309" mass="36099">PISSCGYTLRDTSGHQEERLCPEHKMPMEVFCKTDQDLICKLCPTLKHRGHEKSYTTKARVRDQLLRSKKYSVIMQYMLSYMFYRVHMGTNCCWREVMEFIVVWNVLQVSNLVLYPYMHILNMLYLNFLTTDACEITFDPNTAHRTLSLTGNKKVTKTKGEQPYPDHPDRFEYYGQVLCRESLCGARFYWETEWTKDAVYIGVTYKGINRKGRGTDCKLGMNNKSWILFCSDDGWYVSYNGKETVIPSPSPSKRMGIYLDWQAGTLSFYIISPDRAYHTYTFHTTFTEPLHPGIRVHSYEGTVTLCELK</sequence>
<dbReference type="PROSITE" id="PS50119">
    <property type="entry name" value="ZF_BBOX"/>
    <property type="match status" value="1"/>
</dbReference>
<keyword evidence="2 4" id="KW-0863">Zinc-finger</keyword>
<dbReference type="Gene3D" id="2.60.120.920">
    <property type="match status" value="1"/>
</dbReference>
<accession>A0AAR2JB63</accession>
<dbReference type="Proteomes" id="UP001501920">
    <property type="component" value="Chromosome 24"/>
</dbReference>
<keyword evidence="1" id="KW-0479">Metal-binding</keyword>
<dbReference type="AlphaFoldDB" id="A0AAR2JB63"/>
<dbReference type="PANTHER" id="PTHR25465">
    <property type="entry name" value="B-BOX DOMAIN CONTAINING"/>
    <property type="match status" value="1"/>
</dbReference>
<dbReference type="InterPro" id="IPR001870">
    <property type="entry name" value="B30.2/SPRY"/>
</dbReference>
<dbReference type="SUPFAM" id="SSF57845">
    <property type="entry name" value="B-box zinc-binding domain"/>
    <property type="match status" value="1"/>
</dbReference>
<dbReference type="SMART" id="SM00336">
    <property type="entry name" value="BBOX"/>
    <property type="match status" value="1"/>
</dbReference>
<dbReference type="InterPro" id="IPR006574">
    <property type="entry name" value="PRY"/>
</dbReference>
<evidence type="ECO:0008006" key="9">
    <source>
        <dbReference type="Google" id="ProtNLM"/>
    </source>
</evidence>
<proteinExistence type="predicted"/>
<feature type="domain" description="B box-type" evidence="5">
    <location>
        <begin position="16"/>
        <end position="56"/>
    </location>
</feature>
<dbReference type="SUPFAM" id="SSF49899">
    <property type="entry name" value="Concanavalin A-like lectins/glucanases"/>
    <property type="match status" value="1"/>
</dbReference>
<evidence type="ECO:0000256" key="1">
    <source>
        <dbReference type="ARBA" id="ARBA00022723"/>
    </source>
</evidence>
<dbReference type="InterPro" id="IPR003879">
    <property type="entry name" value="Butyrophylin_SPRY"/>
</dbReference>
<dbReference type="GO" id="GO:0005737">
    <property type="term" value="C:cytoplasm"/>
    <property type="evidence" value="ECO:0007669"/>
    <property type="project" value="UniProtKB-ARBA"/>
</dbReference>
<dbReference type="PROSITE" id="PS50188">
    <property type="entry name" value="B302_SPRY"/>
    <property type="match status" value="1"/>
</dbReference>
<dbReference type="GO" id="GO:0008270">
    <property type="term" value="F:zinc ion binding"/>
    <property type="evidence" value="ECO:0007669"/>
    <property type="project" value="UniProtKB-KW"/>
</dbReference>
<keyword evidence="3" id="KW-0862">Zinc</keyword>
<dbReference type="InterPro" id="IPR013320">
    <property type="entry name" value="ConA-like_dom_sf"/>
</dbReference>
<dbReference type="SMART" id="SM00449">
    <property type="entry name" value="SPRY"/>
    <property type="match status" value="1"/>
</dbReference>
<dbReference type="Gene3D" id="3.30.160.60">
    <property type="entry name" value="Classic Zinc Finger"/>
    <property type="match status" value="1"/>
</dbReference>
<reference evidence="7 8" key="1">
    <citation type="submission" date="2020-10" db="EMBL/GenBank/DDBJ databases">
        <title>Pygocentrus nattereri (red-bellied piranha) genome, fPygNat1, primary haplotype.</title>
        <authorList>
            <person name="Myers G."/>
            <person name="Meyer A."/>
            <person name="Karagic N."/>
            <person name="Pippel M."/>
            <person name="Winkler S."/>
            <person name="Tracey A."/>
            <person name="Wood J."/>
            <person name="Formenti G."/>
            <person name="Howe K."/>
            <person name="Fedrigo O."/>
            <person name="Jarvis E.D."/>
        </authorList>
    </citation>
    <scope>NUCLEOTIDE SEQUENCE [LARGE SCALE GENOMIC DNA]</scope>
</reference>
<dbReference type="InterPro" id="IPR000315">
    <property type="entry name" value="Znf_B-box"/>
</dbReference>
<reference evidence="7" key="3">
    <citation type="submission" date="2025-09" db="UniProtKB">
        <authorList>
            <consortium name="Ensembl"/>
        </authorList>
    </citation>
    <scope>IDENTIFICATION</scope>
</reference>
<keyword evidence="8" id="KW-1185">Reference proteome</keyword>
<feature type="domain" description="B30.2/SPRY" evidence="6">
    <location>
        <begin position="116"/>
        <end position="309"/>
    </location>
</feature>
<name>A0AAR2JB63_PYGNA</name>
<dbReference type="SMART" id="SM00589">
    <property type="entry name" value="PRY"/>
    <property type="match status" value="1"/>
</dbReference>
<reference evidence="7" key="2">
    <citation type="submission" date="2025-08" db="UniProtKB">
        <authorList>
            <consortium name="Ensembl"/>
        </authorList>
    </citation>
    <scope>IDENTIFICATION</scope>
</reference>
<evidence type="ECO:0000259" key="5">
    <source>
        <dbReference type="PROSITE" id="PS50119"/>
    </source>
</evidence>
<evidence type="ECO:0000256" key="4">
    <source>
        <dbReference type="PROSITE-ProRule" id="PRU00024"/>
    </source>
</evidence>
<dbReference type="PANTHER" id="PTHR25465:SF14">
    <property type="entry name" value="E3 UBIQUITIN-PROTEIN LIGASE TRIM65"/>
    <property type="match status" value="1"/>
</dbReference>
<dbReference type="InterPro" id="IPR043136">
    <property type="entry name" value="B30.2/SPRY_sf"/>
</dbReference>
<dbReference type="InterPro" id="IPR051051">
    <property type="entry name" value="E3_ubiq-ligase_TRIM/RNF"/>
</dbReference>
<dbReference type="GeneTree" id="ENSGT01150000286922"/>
<evidence type="ECO:0000313" key="8">
    <source>
        <dbReference type="Proteomes" id="UP001501920"/>
    </source>
</evidence>
<dbReference type="CDD" id="cd16040">
    <property type="entry name" value="SPRY_PRY_SNTX"/>
    <property type="match status" value="1"/>
</dbReference>
<evidence type="ECO:0000313" key="7">
    <source>
        <dbReference type="Ensembl" id="ENSPNAP00000047076.1"/>
    </source>
</evidence>
<evidence type="ECO:0000256" key="2">
    <source>
        <dbReference type="ARBA" id="ARBA00022771"/>
    </source>
</evidence>
<dbReference type="Pfam" id="PF00622">
    <property type="entry name" value="SPRY"/>
    <property type="match status" value="1"/>
</dbReference>
<evidence type="ECO:0000259" key="6">
    <source>
        <dbReference type="PROSITE" id="PS50188"/>
    </source>
</evidence>
<dbReference type="Pfam" id="PF00643">
    <property type="entry name" value="zf-B_box"/>
    <property type="match status" value="1"/>
</dbReference>
<dbReference type="PRINTS" id="PR01407">
    <property type="entry name" value="BUTYPHLNCDUF"/>
</dbReference>
<dbReference type="Ensembl" id="ENSPNAT00000087360.1">
    <property type="protein sequence ID" value="ENSPNAP00000047076.1"/>
    <property type="gene ID" value="ENSPNAG00000035136.1"/>
</dbReference>
<evidence type="ECO:0000256" key="3">
    <source>
        <dbReference type="ARBA" id="ARBA00022833"/>
    </source>
</evidence>